<dbReference type="RefSeq" id="WP_105195554.1">
    <property type="nucleotide sequence ID" value="NZ_OLKH01000066.1"/>
</dbReference>
<sequence length="126" mass="15380">MRAQLYLKVFFSLFLFFLFSCNYKNRFENGNEFIIGRWILDSTKKQINYPEIIFYKDSTAVFKSQGDTLYRFNYYLDGTFIALKDINNVKEKYKIHKLTKDSLSFDELRENEFRQTYTRHLRNDTK</sequence>
<evidence type="ECO:0008006" key="3">
    <source>
        <dbReference type="Google" id="ProtNLM"/>
    </source>
</evidence>
<accession>A0A2N9P8G8</accession>
<reference evidence="1 2" key="1">
    <citation type="submission" date="2018-02" db="EMBL/GenBank/DDBJ databases">
        <authorList>
            <person name="Cohen D.B."/>
            <person name="Kent A.D."/>
        </authorList>
    </citation>
    <scope>NUCLEOTIDE SEQUENCE [LARGE SCALE GENOMIC DNA]</scope>
    <source>
        <strain evidence="1">CIP109753</strain>
    </source>
</reference>
<protein>
    <recommendedName>
        <fullName evidence="3">Lipocalin-like domain-containing protein</fullName>
    </recommendedName>
</protein>
<name>A0A2N9P8G8_9FLAO</name>
<gene>
    <name evidence="1" type="ORF">FLACOL_00623</name>
</gene>
<dbReference type="Proteomes" id="UP000238180">
    <property type="component" value="Unassembled WGS sequence"/>
</dbReference>
<evidence type="ECO:0000313" key="2">
    <source>
        <dbReference type="Proteomes" id="UP000238180"/>
    </source>
</evidence>
<organism evidence="1 2">
    <name type="scientific">Flavobacterium columnare</name>
    <dbReference type="NCBI Taxonomy" id="996"/>
    <lineage>
        <taxon>Bacteria</taxon>
        <taxon>Pseudomonadati</taxon>
        <taxon>Bacteroidota</taxon>
        <taxon>Flavobacteriia</taxon>
        <taxon>Flavobacteriales</taxon>
        <taxon>Flavobacteriaceae</taxon>
        <taxon>Flavobacterium</taxon>
    </lineage>
</organism>
<dbReference type="PROSITE" id="PS51257">
    <property type="entry name" value="PROKAR_LIPOPROTEIN"/>
    <property type="match status" value="1"/>
</dbReference>
<evidence type="ECO:0000313" key="1">
    <source>
        <dbReference type="EMBL" id="SPE76637.1"/>
    </source>
</evidence>
<proteinExistence type="predicted"/>
<dbReference type="AlphaFoldDB" id="A0A2N9P8G8"/>
<dbReference type="EMBL" id="OLKH01000066">
    <property type="protein sequence ID" value="SPE76637.1"/>
    <property type="molecule type" value="Genomic_DNA"/>
</dbReference>